<dbReference type="eggNOG" id="ENOG5033EDN">
    <property type="taxonomic scope" value="Bacteria"/>
</dbReference>
<gene>
    <name evidence="1" type="ordered locus">Dda3937_00638</name>
</gene>
<sequence>MMAIFFVLYFPFLKNGFIIFYKTNHIWARGNMKKYIIVSMMLMSGCAVKPEVSYQIIQGDKPAGEKLLDKKISDSFYLASSSVVFEPEYEKKSNGENGALKYKVTVLNHDYKKFKVGISPKESLFTKTNISMSKLENTDRVKEIGVDTEDNREKAVKEFGALAIAVTKFIPMTLFSTNKNKTVQTKIVETKIVETKTVDIDEKILNENKKSIDLSDGYSAEIALGSVPVDAISADWVVPSLPENLDKIKHHFIYASCRDAVIEVKKTGIVEETIYARLSDPRYVQAVALPVKGKVTTHSQCGVSVVTEKNSQSTDVAVLTALLNEIKDLKDAVNKK</sequence>
<evidence type="ECO:0000313" key="1">
    <source>
        <dbReference type="EMBL" id="ADM98714.1"/>
    </source>
</evidence>
<protein>
    <submittedName>
        <fullName evidence="1">Uncharacterized protein</fullName>
    </submittedName>
</protein>
<keyword evidence="2" id="KW-1185">Reference proteome</keyword>
<reference evidence="1 2" key="1">
    <citation type="journal article" date="2011" name="J. Bacteriol.">
        <title>Genome sequence of the plant-pathogenic bacterium Dickeya dadantii 3937.</title>
        <authorList>
            <person name="Glasner J.D."/>
            <person name="Yang C.H."/>
            <person name="Reverchon S."/>
            <person name="Hugouvieux-Cotte-Pattat N."/>
            <person name="Condemine G."/>
            <person name="Bohin J.P."/>
            <person name="Van Gijsegem F."/>
            <person name="Yang S."/>
            <person name="Franza T."/>
            <person name="Expert D."/>
            <person name="Plunkett G. III"/>
            <person name="San Francisco M.J."/>
            <person name="Charkowski A.O."/>
            <person name="Py B."/>
            <person name="Bell K."/>
            <person name="Rauscher L."/>
            <person name="Rodriguez-Palenzuela P."/>
            <person name="Toussaint A."/>
            <person name="Holeva M.C."/>
            <person name="He S.Y."/>
            <person name="Douet V."/>
            <person name="Boccara M."/>
            <person name="Blanco C."/>
            <person name="Toth I."/>
            <person name="Anderson B.D."/>
            <person name="Biehl B.S."/>
            <person name="Mau B."/>
            <person name="Flynn S.M."/>
            <person name="Barras F."/>
            <person name="Lindeberg M."/>
            <person name="Birch P.R."/>
            <person name="Tsuyumu S."/>
            <person name="Shi X."/>
            <person name="Hibbing M."/>
            <person name="Yap M.N."/>
            <person name="Carpentier M."/>
            <person name="Dassa E."/>
            <person name="Umehara M."/>
            <person name="Kim J.F."/>
            <person name="Rusch M."/>
            <person name="Soni P."/>
            <person name="Mayhew G.F."/>
            <person name="Fouts D.E."/>
            <person name="Gill S.R."/>
            <person name="Blattner F.R."/>
            <person name="Keen N.T."/>
            <person name="Perna N.T."/>
        </authorList>
    </citation>
    <scope>NUCLEOTIDE SEQUENCE [LARGE SCALE GENOMIC DNA]</scope>
    <source>
        <strain evidence="1 2">3937</strain>
    </source>
</reference>
<proteinExistence type="predicted"/>
<dbReference type="AlphaFoldDB" id="E0SE91"/>
<accession>E0SE91</accession>
<organism evidence="1 2">
    <name type="scientific">Dickeya dadantii (strain 3937)</name>
    <name type="common">Erwinia chrysanthemi (strain 3937)</name>
    <dbReference type="NCBI Taxonomy" id="198628"/>
    <lineage>
        <taxon>Bacteria</taxon>
        <taxon>Pseudomonadati</taxon>
        <taxon>Pseudomonadota</taxon>
        <taxon>Gammaproteobacteria</taxon>
        <taxon>Enterobacterales</taxon>
        <taxon>Pectobacteriaceae</taxon>
        <taxon>Dickeya</taxon>
    </lineage>
</organism>
<dbReference type="Proteomes" id="UP000006859">
    <property type="component" value="Chromosome"/>
</dbReference>
<dbReference type="EMBL" id="CP002038">
    <property type="protein sequence ID" value="ADM98714.1"/>
    <property type="molecule type" value="Genomic_DNA"/>
</dbReference>
<dbReference type="HOGENOM" id="CLU_825700_0_0_6"/>
<evidence type="ECO:0000313" key="2">
    <source>
        <dbReference type="Proteomes" id="UP000006859"/>
    </source>
</evidence>
<name>E0SE91_DICD3</name>
<dbReference type="KEGG" id="ddd:Dda3937_00638"/>